<name>U5NZ03_9VIRU</name>
<reference evidence="3" key="1">
    <citation type="journal article" date="2013" name="BMC Evol. Biol.">
        <title>Electrophoretic mobility confirms reassortment bias among geographic isolates of segmented RNA phages.</title>
        <authorList>
            <person name="Diaz-Munoz S.L."/>
            <person name="Tenaillon O."/>
            <person name="Goldhill D."/>
            <person name="Brao K."/>
            <person name="Turner P.E."/>
            <person name="Chao L."/>
        </authorList>
    </citation>
    <scope>NUCLEOTIDE SEQUENCE</scope>
    <source>
        <strain evidence="1">Fast1</strain>
        <strain evidence="2">Fast2</strain>
        <strain evidence="3">Slow1</strain>
        <strain evidence="4">Slow2</strain>
    </source>
</reference>
<evidence type="ECO:0000313" key="7">
    <source>
        <dbReference type="EMBL" id="AHK61313.1"/>
    </source>
</evidence>
<evidence type="ECO:0000313" key="4">
    <source>
        <dbReference type="EMBL" id="AGY35095.1"/>
    </source>
</evidence>
<dbReference type="EMBL" id="KF615868">
    <property type="protein sequence ID" value="AGY35090.1"/>
    <property type="molecule type" value="Genomic_RNA"/>
</dbReference>
<dbReference type="EMBL" id="KF996288">
    <property type="protein sequence ID" value="AHK61287.1"/>
    <property type="molecule type" value="Genomic_RNA"/>
</dbReference>
<sequence length="62" mass="6941">MATLQDVHLRVNDRVTPVYFTARSFLLVSPKRAGQATFLAREEGTDNPVVTCHVSDFYKDGV</sequence>
<evidence type="ECO:0000313" key="1">
    <source>
        <dbReference type="EMBL" id="AGY35080.1"/>
    </source>
</evidence>
<dbReference type="EMBL" id="KF615869">
    <property type="protein sequence ID" value="AGY35095.1"/>
    <property type="molecule type" value="Genomic_RNA"/>
</dbReference>
<protein>
    <submittedName>
        <fullName evidence="3 5">p14</fullName>
    </submittedName>
</protein>
<accession>U5NZ03</accession>
<dbReference type="EMBL" id="KF996291">
    <property type="protein sequence ID" value="AHK61326.1"/>
    <property type="molecule type" value="Genomic_RNA"/>
</dbReference>
<organism evidence="3">
    <name type="scientific">Cystovirus phi6</name>
    <dbReference type="NCBI Taxonomy" id="10879"/>
    <lineage>
        <taxon>Viruses</taxon>
        <taxon>Riboviria</taxon>
        <taxon>Orthornavirae</taxon>
        <taxon>Duplornaviricota</taxon>
        <taxon>Vidaverviricetes</taxon>
        <taxon>Mindivirales</taxon>
        <taxon>Cystoviridae</taxon>
        <taxon>Orthocystovirus</taxon>
        <taxon>Orthocystovirus phi6</taxon>
    </lineage>
</organism>
<evidence type="ECO:0000313" key="9">
    <source>
        <dbReference type="EMBL" id="AHK61339.1"/>
    </source>
</evidence>
<evidence type="ECO:0000313" key="8">
    <source>
        <dbReference type="EMBL" id="AHK61326.1"/>
    </source>
</evidence>
<evidence type="ECO:0000313" key="6">
    <source>
        <dbReference type="EMBL" id="AHK61300.1"/>
    </source>
</evidence>
<evidence type="ECO:0000313" key="3">
    <source>
        <dbReference type="EMBL" id="AGY35090.1"/>
    </source>
</evidence>
<reference evidence="5" key="2">
    <citation type="journal article" date="2014" name="Front. Microbiol.">
        <title>Evolvability and robustness in populations of RNA virus ?6.</title>
        <authorList>
            <person name="Goldhill D."/>
            <person name="Lee A."/>
            <person name="Williams E.S."/>
            <person name="Turner P.E."/>
        </authorList>
    </citation>
    <scope>NUCLEOTIDE SEQUENCE</scope>
    <source>
        <strain evidence="7">H1</strain>
        <strain evidence="8">H2</strain>
        <strain evidence="9">H3</strain>
        <strain evidence="5">L2</strain>
        <strain evidence="6">L3</strain>
    </source>
</reference>
<dbReference type="EMBL" id="KF996290">
    <property type="protein sequence ID" value="AHK61313.1"/>
    <property type="molecule type" value="Genomic_RNA"/>
</dbReference>
<dbReference type="EMBL" id="KF996289">
    <property type="protein sequence ID" value="AHK61300.1"/>
    <property type="molecule type" value="Genomic_RNA"/>
</dbReference>
<proteinExistence type="predicted"/>
<dbReference type="EMBL" id="KF615866">
    <property type="protein sequence ID" value="AGY35080.1"/>
    <property type="molecule type" value="Genomic_RNA"/>
</dbReference>
<evidence type="ECO:0000313" key="5">
    <source>
        <dbReference type="EMBL" id="AHK61287.1"/>
    </source>
</evidence>
<dbReference type="EMBL" id="KF996292">
    <property type="protein sequence ID" value="AHK61339.1"/>
    <property type="molecule type" value="Genomic_RNA"/>
</dbReference>
<dbReference type="EMBL" id="KF615867">
    <property type="protein sequence ID" value="AGY35085.1"/>
    <property type="molecule type" value="Genomic_RNA"/>
</dbReference>
<evidence type="ECO:0000313" key="2">
    <source>
        <dbReference type="EMBL" id="AGY35085.1"/>
    </source>
</evidence>